<dbReference type="AlphaFoldDB" id="A0A0F7IDU6"/>
<dbReference type="KEGG" id="gah:GAH_01923"/>
<dbReference type="PANTHER" id="PTHR43736:SF1">
    <property type="entry name" value="DIHYDRONEOPTERIN TRIPHOSPHATE DIPHOSPHATASE"/>
    <property type="match status" value="1"/>
</dbReference>
<organism evidence="3 4">
    <name type="scientific">Geoglobus ahangari</name>
    <dbReference type="NCBI Taxonomy" id="113653"/>
    <lineage>
        <taxon>Archaea</taxon>
        <taxon>Methanobacteriati</taxon>
        <taxon>Methanobacteriota</taxon>
        <taxon>Archaeoglobi</taxon>
        <taxon>Archaeoglobales</taxon>
        <taxon>Archaeoglobaceae</taxon>
        <taxon>Geoglobus</taxon>
    </lineage>
</organism>
<dbReference type="Gene3D" id="3.90.79.10">
    <property type="entry name" value="Nucleoside Triphosphate Pyrophosphohydrolase"/>
    <property type="match status" value="1"/>
</dbReference>
<keyword evidence="4" id="KW-1185">Reference proteome</keyword>
<proteinExistence type="predicted"/>
<dbReference type="EC" id="3.6.1.55" evidence="3"/>
<gene>
    <name evidence="3" type="ORF">GAH_01923</name>
</gene>
<evidence type="ECO:0000259" key="2">
    <source>
        <dbReference type="PROSITE" id="PS51462"/>
    </source>
</evidence>
<dbReference type="OrthoDB" id="40462at2157"/>
<dbReference type="InParanoid" id="A0A0F7IDU6"/>
<dbReference type="CDD" id="cd18873">
    <property type="entry name" value="NUDIX_NadM_like"/>
    <property type="match status" value="1"/>
</dbReference>
<sequence>MKCITLTVDAIVPYKGGIVLIKRRNDPYRGYYALPGGIVEYGERVEDAVVREVREETGLECRVRKLVGVYSDPERDPRGHFVSVCFLVEVTGGELKADSDAAEVKVFKLGELPELAFDHEKMIRDAEVVLNGVLSKV</sequence>
<dbReference type="Pfam" id="PF00293">
    <property type="entry name" value="NUDIX"/>
    <property type="match status" value="1"/>
</dbReference>
<protein>
    <submittedName>
        <fullName evidence="3">ADP-ribose pyrophosphatase</fullName>
        <ecNumber evidence="3">3.6.1.55</ecNumber>
    </submittedName>
</protein>
<dbReference type="PROSITE" id="PS00893">
    <property type="entry name" value="NUDIX_BOX"/>
    <property type="match status" value="1"/>
</dbReference>
<evidence type="ECO:0000313" key="3">
    <source>
        <dbReference type="EMBL" id="AKG90804.1"/>
    </source>
</evidence>
<dbReference type="PATRIC" id="fig|113653.22.peg.1891"/>
<accession>A0A0F7IDU6</accession>
<dbReference type="InterPro" id="IPR015797">
    <property type="entry name" value="NUDIX_hydrolase-like_dom_sf"/>
</dbReference>
<dbReference type="GeneID" id="24804488"/>
<dbReference type="FunCoup" id="A0A0F7IDU6">
    <property type="interactions" value="14"/>
</dbReference>
<dbReference type="SUPFAM" id="SSF55811">
    <property type="entry name" value="Nudix"/>
    <property type="match status" value="1"/>
</dbReference>
<dbReference type="STRING" id="113653.GAH_01923"/>
<evidence type="ECO:0000256" key="1">
    <source>
        <dbReference type="ARBA" id="ARBA00022801"/>
    </source>
</evidence>
<dbReference type="EMBL" id="CP011267">
    <property type="protein sequence ID" value="AKG90804.1"/>
    <property type="molecule type" value="Genomic_DNA"/>
</dbReference>
<reference evidence="3 4" key="1">
    <citation type="submission" date="2015-04" db="EMBL/GenBank/DDBJ databases">
        <title>The complete genome sequence of the hyperthermophilic, obligate iron-reducing archaeon Geoglobus ahangari strain 234T.</title>
        <authorList>
            <person name="Manzella M.P."/>
            <person name="Holmes D.E."/>
            <person name="Rocheleau J.M."/>
            <person name="Chung A."/>
            <person name="Reguera G."/>
            <person name="Kashefi K."/>
        </authorList>
    </citation>
    <scope>NUCLEOTIDE SEQUENCE [LARGE SCALE GENOMIC DNA]</scope>
    <source>
        <strain evidence="3 4">234</strain>
    </source>
</reference>
<dbReference type="InterPro" id="IPR020084">
    <property type="entry name" value="NUDIX_hydrolase_CS"/>
</dbReference>
<dbReference type="PRINTS" id="PR00502">
    <property type="entry name" value="NUDIXFAMILY"/>
</dbReference>
<dbReference type="PROSITE" id="PS51462">
    <property type="entry name" value="NUDIX"/>
    <property type="match status" value="1"/>
</dbReference>
<name>A0A0F7IDU6_9EURY</name>
<keyword evidence="1 3" id="KW-0378">Hydrolase</keyword>
<evidence type="ECO:0000313" key="4">
    <source>
        <dbReference type="Proteomes" id="UP000034723"/>
    </source>
</evidence>
<dbReference type="RefSeq" id="WP_048096381.1">
    <property type="nucleotide sequence ID" value="NZ_CP011267.1"/>
</dbReference>
<dbReference type="HOGENOM" id="CLU_037162_20_3_2"/>
<feature type="domain" description="Nudix hydrolase" evidence="2">
    <location>
        <begin position="1"/>
        <end position="130"/>
    </location>
</feature>
<dbReference type="InterPro" id="IPR020476">
    <property type="entry name" value="Nudix_hydrolase"/>
</dbReference>
<dbReference type="InterPro" id="IPR000086">
    <property type="entry name" value="NUDIX_hydrolase_dom"/>
</dbReference>
<dbReference type="PANTHER" id="PTHR43736">
    <property type="entry name" value="ADP-RIBOSE PYROPHOSPHATASE"/>
    <property type="match status" value="1"/>
</dbReference>
<dbReference type="GO" id="GO:0035539">
    <property type="term" value="F:8-oxo-7,8-dihydrodeoxyguanosine triphosphate pyrophosphatase activity"/>
    <property type="evidence" value="ECO:0007669"/>
    <property type="project" value="UniProtKB-EC"/>
</dbReference>
<dbReference type="Proteomes" id="UP000034723">
    <property type="component" value="Chromosome"/>
</dbReference>